<feature type="binding site" evidence="6">
    <location>
        <position position="69"/>
    </location>
    <ligand>
        <name>substrate</name>
    </ligand>
</feature>
<keyword evidence="11" id="KW-1185">Reference proteome</keyword>
<dbReference type="AlphaFoldDB" id="A0A2S7CRK4"/>
<dbReference type="Proteomes" id="UP000237872">
    <property type="component" value="Unassembled WGS sequence"/>
</dbReference>
<dbReference type="EMBL" id="MDEC01000011">
    <property type="protein sequence ID" value="PPU64225.1"/>
    <property type="molecule type" value="Genomic_DNA"/>
</dbReference>
<comment type="similarity">
    <text evidence="1">Belongs to the transferase hexapeptide repeat family.</text>
</comment>
<dbReference type="InterPro" id="IPR018357">
    <property type="entry name" value="Hexapep_transf_CS"/>
</dbReference>
<evidence type="ECO:0000256" key="2">
    <source>
        <dbReference type="ARBA" id="ARBA00022679"/>
    </source>
</evidence>
<evidence type="ECO:0000313" key="10">
    <source>
        <dbReference type="Proteomes" id="UP000237872"/>
    </source>
</evidence>
<dbReference type="Gene3D" id="2.160.10.10">
    <property type="entry name" value="Hexapeptide repeat proteins"/>
    <property type="match status" value="1"/>
</dbReference>
<dbReference type="InterPro" id="IPR020019">
    <property type="entry name" value="AcTrfase_PglD-like"/>
</dbReference>
<evidence type="ECO:0000256" key="6">
    <source>
        <dbReference type="PIRSR" id="PIRSR620019-2"/>
    </source>
</evidence>
<feature type="site" description="Increases basicity of active site His" evidence="5">
    <location>
        <position position="137"/>
    </location>
</feature>
<dbReference type="NCBIfam" id="TIGR03570">
    <property type="entry name" value="NeuD_NnaD"/>
    <property type="match status" value="1"/>
</dbReference>
<dbReference type="SUPFAM" id="SSF51161">
    <property type="entry name" value="Trimeric LpxA-like enzymes"/>
    <property type="match status" value="1"/>
</dbReference>
<proteinExistence type="inferred from homology"/>
<dbReference type="EMBL" id="JBJGBS010000025">
    <property type="protein sequence ID" value="MFO3704956.1"/>
    <property type="molecule type" value="Genomic_DNA"/>
</dbReference>
<comment type="caution">
    <text evidence="9">The sequence shown here is derived from an EMBL/GenBank/DDBJ whole genome shotgun (WGS) entry which is preliminary data.</text>
</comment>
<evidence type="ECO:0000259" key="7">
    <source>
        <dbReference type="Pfam" id="PF17836"/>
    </source>
</evidence>
<dbReference type="RefSeq" id="WP_104540817.1">
    <property type="nucleotide sequence ID" value="NZ_JBJGBS010000025.1"/>
</dbReference>
<dbReference type="CDD" id="cd03360">
    <property type="entry name" value="LbH_AT_putative"/>
    <property type="match status" value="1"/>
</dbReference>
<protein>
    <submittedName>
        <fullName evidence="8">Acetyltransferase</fullName>
    </submittedName>
    <submittedName>
        <fullName evidence="9">Hexapeptide transferase</fullName>
    </submittedName>
</protein>
<sequence>MSRVAVVGGGGHAKVVIDLLRAGGHEVVACLDAALTGQQVSGVPVLGGEDEYLPRLQADGINDVFVALGENRLRRKVVARIQHLGMSFVSAIGGSAVLSPSAKIGAGCAVMEGAIVNADAFIGDFAIINTNASVDHDCVVGSFCHIAPGSVLAGCVRLGEGVFLGAGARVIPGIDIASDVIVGAGAAVVRDIDEAGVWVGVPVRQIKKKD</sequence>
<name>A0A2S7CRK4_9XANT</name>
<dbReference type="Proteomes" id="UP001637990">
    <property type="component" value="Unassembled WGS sequence"/>
</dbReference>
<keyword evidence="4" id="KW-0012">Acyltransferase</keyword>
<evidence type="ECO:0000256" key="5">
    <source>
        <dbReference type="PIRSR" id="PIRSR620019-1"/>
    </source>
</evidence>
<dbReference type="InterPro" id="IPR011004">
    <property type="entry name" value="Trimer_LpxA-like_sf"/>
</dbReference>
<dbReference type="InterPro" id="IPR041561">
    <property type="entry name" value="PglD_N"/>
</dbReference>
<dbReference type="PROSITE" id="PS00101">
    <property type="entry name" value="HEXAPEP_TRANSFERASES"/>
    <property type="match status" value="1"/>
</dbReference>
<dbReference type="OrthoDB" id="9794407at2"/>
<dbReference type="InterPro" id="IPR001451">
    <property type="entry name" value="Hexapep"/>
</dbReference>
<feature type="active site" description="Proton acceptor" evidence="5">
    <location>
        <position position="136"/>
    </location>
</feature>
<evidence type="ECO:0000313" key="11">
    <source>
        <dbReference type="Proteomes" id="UP001637990"/>
    </source>
</evidence>
<dbReference type="GO" id="GO:0016746">
    <property type="term" value="F:acyltransferase activity"/>
    <property type="evidence" value="ECO:0007669"/>
    <property type="project" value="UniProtKB-KW"/>
</dbReference>
<feature type="domain" description="PglD N-terminal" evidence="7">
    <location>
        <begin position="3"/>
        <end position="80"/>
    </location>
</feature>
<dbReference type="Pfam" id="PF00132">
    <property type="entry name" value="Hexapep"/>
    <property type="match status" value="1"/>
</dbReference>
<dbReference type="Pfam" id="PF17836">
    <property type="entry name" value="PglD_N"/>
    <property type="match status" value="1"/>
</dbReference>
<accession>A0A2S7CRK4</accession>
<organism evidence="9 10">
    <name type="scientific">Xanthomonas codiaei</name>
    <dbReference type="NCBI Taxonomy" id="56463"/>
    <lineage>
        <taxon>Bacteria</taxon>
        <taxon>Pseudomonadati</taxon>
        <taxon>Pseudomonadota</taxon>
        <taxon>Gammaproteobacteria</taxon>
        <taxon>Lysobacterales</taxon>
        <taxon>Lysobacteraceae</taxon>
        <taxon>Xanthomonas</taxon>
    </lineage>
</organism>
<evidence type="ECO:0000256" key="3">
    <source>
        <dbReference type="ARBA" id="ARBA00022737"/>
    </source>
</evidence>
<dbReference type="Gene3D" id="3.40.50.20">
    <property type="match status" value="1"/>
</dbReference>
<dbReference type="PANTHER" id="PTHR43300:SF7">
    <property type="entry name" value="UDP-N-ACETYLBACILLOSAMINE N-ACETYLTRANSFERASE"/>
    <property type="match status" value="1"/>
</dbReference>
<keyword evidence="2 9" id="KW-0808">Transferase</keyword>
<reference evidence="8 11" key="2">
    <citation type="submission" date="2024-11" db="EMBL/GenBank/DDBJ databases">
        <title>Genome sequencing of Xanthomonas codiaei.</title>
        <authorList>
            <person name="Studholme D.J."/>
        </authorList>
    </citation>
    <scope>NUCLEOTIDE SEQUENCE [LARGE SCALE GENOMIC DNA]</scope>
    <source>
        <strain evidence="8 11">NCPPB 4350</strain>
    </source>
</reference>
<evidence type="ECO:0000313" key="8">
    <source>
        <dbReference type="EMBL" id="MFO3704956.1"/>
    </source>
</evidence>
<reference evidence="9 10" key="1">
    <citation type="submission" date="2016-08" db="EMBL/GenBank/DDBJ databases">
        <authorList>
            <person name="Seilhamer J.J."/>
        </authorList>
    </citation>
    <scope>NUCLEOTIDE SEQUENCE [LARGE SCALE GENOMIC DNA]</scope>
    <source>
        <strain evidence="9 10">CFBP4690</strain>
    </source>
</reference>
<dbReference type="InterPro" id="IPR050179">
    <property type="entry name" value="Trans_hexapeptide_repeat"/>
</dbReference>
<evidence type="ECO:0000313" key="9">
    <source>
        <dbReference type="EMBL" id="PPU64225.1"/>
    </source>
</evidence>
<keyword evidence="3" id="KW-0677">Repeat</keyword>
<dbReference type="PANTHER" id="PTHR43300">
    <property type="entry name" value="ACETYLTRANSFERASE"/>
    <property type="match status" value="1"/>
</dbReference>
<evidence type="ECO:0000256" key="4">
    <source>
        <dbReference type="ARBA" id="ARBA00023315"/>
    </source>
</evidence>
<gene>
    <name evidence="8" type="ORF">ACI6Q5_08175</name>
    <name evidence="9" type="ORF">XcodCFBP4690_10065</name>
</gene>
<feature type="binding site" evidence="6">
    <location>
        <position position="145"/>
    </location>
    <ligand>
        <name>acetyl-CoA</name>
        <dbReference type="ChEBI" id="CHEBI:57288"/>
    </ligand>
</feature>
<evidence type="ECO:0000256" key="1">
    <source>
        <dbReference type="ARBA" id="ARBA00007274"/>
    </source>
</evidence>